<keyword evidence="9" id="KW-1185">Reference proteome</keyword>
<evidence type="ECO:0000256" key="7">
    <source>
        <dbReference type="SAM" id="Phobius"/>
    </source>
</evidence>
<dbReference type="PANTHER" id="PTHR30213">
    <property type="entry name" value="INNER MEMBRANE PROTEIN YHJD"/>
    <property type="match status" value="1"/>
</dbReference>
<protein>
    <submittedName>
        <fullName evidence="8">Membrane protein</fullName>
    </submittedName>
</protein>
<dbReference type="RefSeq" id="WP_073045568.1">
    <property type="nucleotide sequence ID" value="NZ_FQUO01000014.1"/>
</dbReference>
<gene>
    <name evidence="8" type="ORF">SAMN05444008_11438</name>
</gene>
<evidence type="ECO:0000256" key="6">
    <source>
        <dbReference type="SAM" id="MobiDB-lite"/>
    </source>
</evidence>
<evidence type="ECO:0000256" key="5">
    <source>
        <dbReference type="ARBA" id="ARBA00023136"/>
    </source>
</evidence>
<dbReference type="GO" id="GO:0005886">
    <property type="term" value="C:plasma membrane"/>
    <property type="evidence" value="ECO:0007669"/>
    <property type="project" value="UniProtKB-SubCell"/>
</dbReference>
<dbReference type="NCBIfam" id="TIGR00765">
    <property type="entry name" value="yihY_not_rbn"/>
    <property type="match status" value="1"/>
</dbReference>
<comment type="subcellular location">
    <subcellularLocation>
        <location evidence="1">Cell membrane</location>
        <topology evidence="1">Multi-pass membrane protein</topology>
    </subcellularLocation>
</comment>
<proteinExistence type="predicted"/>
<sequence>MVQKDKSKRFNLTGLWHILKKSFAGFGEDKVPKLSASLAYYTIFSLGPLILVIISLAGVFLGREAIEGSIFNQLRGFVGADAAAQIQQIVKSASLSGKSTTAATIGVITLLVGATSVFAEIQDSINTIWGLKAKPGKQGVLIMLKNRLLSFGVIGSLGFLLLVSLAVTAIIEGLNERLLARFPDVSIILMYVINLVITLGVITLLFAVIFKVLPDAAIRWRDVWAGSIATAILFMIGKFAIGLYIGKSEVGSTYGTAGSLVVLILWVYYSAIILYFGAEFTKAYALEYGSDIRPNKYAVVVQAVTVEGGQQSLRSHARSMENAKTSGSLTLPKAEPLNQPAPEPEGMGSAETLRSLAVLAVSRLVGWTKERH</sequence>
<keyword evidence="5 7" id="KW-0472">Membrane</keyword>
<dbReference type="AlphaFoldDB" id="A0A1M5FJY4"/>
<evidence type="ECO:0000313" key="8">
    <source>
        <dbReference type="EMBL" id="SHF91764.1"/>
    </source>
</evidence>
<dbReference type="PANTHER" id="PTHR30213:SF1">
    <property type="entry name" value="INNER MEMBRANE PROTEIN YHJD"/>
    <property type="match status" value="1"/>
</dbReference>
<dbReference type="STRING" id="1302690.BUE76_19015"/>
<dbReference type="EMBL" id="FQUO01000014">
    <property type="protein sequence ID" value="SHF91764.1"/>
    <property type="molecule type" value="Genomic_DNA"/>
</dbReference>
<accession>A0A1M5FJY4</accession>
<feature type="transmembrane region" description="Helical" evidence="7">
    <location>
        <begin position="225"/>
        <end position="245"/>
    </location>
</feature>
<evidence type="ECO:0000256" key="4">
    <source>
        <dbReference type="ARBA" id="ARBA00022989"/>
    </source>
</evidence>
<reference evidence="8 9" key="1">
    <citation type="submission" date="2016-11" db="EMBL/GenBank/DDBJ databases">
        <authorList>
            <person name="Jaros S."/>
            <person name="Januszkiewicz K."/>
            <person name="Wedrychowicz H."/>
        </authorList>
    </citation>
    <scope>NUCLEOTIDE SEQUENCE [LARGE SCALE GENOMIC DNA]</scope>
    <source>
        <strain evidence="8 9">DSM 26897</strain>
    </source>
</reference>
<name>A0A1M5FJY4_9BACT</name>
<dbReference type="OrthoDB" id="9797028at2"/>
<dbReference type="Pfam" id="PF03631">
    <property type="entry name" value="Virul_fac_BrkB"/>
    <property type="match status" value="1"/>
</dbReference>
<organism evidence="8 9">
    <name type="scientific">Cnuella takakiae</name>
    <dbReference type="NCBI Taxonomy" id="1302690"/>
    <lineage>
        <taxon>Bacteria</taxon>
        <taxon>Pseudomonadati</taxon>
        <taxon>Bacteroidota</taxon>
        <taxon>Chitinophagia</taxon>
        <taxon>Chitinophagales</taxon>
        <taxon>Chitinophagaceae</taxon>
        <taxon>Cnuella</taxon>
    </lineage>
</organism>
<keyword evidence="2" id="KW-1003">Cell membrane</keyword>
<feature type="transmembrane region" description="Helical" evidence="7">
    <location>
        <begin position="257"/>
        <end position="278"/>
    </location>
</feature>
<feature type="region of interest" description="Disordered" evidence="6">
    <location>
        <begin position="324"/>
        <end position="348"/>
    </location>
</feature>
<evidence type="ECO:0000313" key="9">
    <source>
        <dbReference type="Proteomes" id="UP000184368"/>
    </source>
</evidence>
<feature type="transmembrane region" description="Helical" evidence="7">
    <location>
        <begin position="148"/>
        <end position="171"/>
    </location>
</feature>
<evidence type="ECO:0000256" key="1">
    <source>
        <dbReference type="ARBA" id="ARBA00004651"/>
    </source>
</evidence>
<evidence type="ECO:0000256" key="3">
    <source>
        <dbReference type="ARBA" id="ARBA00022692"/>
    </source>
</evidence>
<keyword evidence="4 7" id="KW-1133">Transmembrane helix</keyword>
<feature type="transmembrane region" description="Helical" evidence="7">
    <location>
        <begin position="38"/>
        <end position="61"/>
    </location>
</feature>
<dbReference type="InterPro" id="IPR017039">
    <property type="entry name" value="Virul_fac_BrkB"/>
</dbReference>
<feature type="transmembrane region" description="Helical" evidence="7">
    <location>
        <begin position="191"/>
        <end position="213"/>
    </location>
</feature>
<evidence type="ECO:0000256" key="2">
    <source>
        <dbReference type="ARBA" id="ARBA00022475"/>
    </source>
</evidence>
<keyword evidence="3 7" id="KW-0812">Transmembrane</keyword>
<dbReference type="Proteomes" id="UP000184368">
    <property type="component" value="Unassembled WGS sequence"/>
</dbReference>